<dbReference type="PANTHER" id="PTHR15459:SF3">
    <property type="entry name" value="POLYAMINE-MODULATED FACTOR 1"/>
    <property type="match status" value="1"/>
</dbReference>
<evidence type="ECO:0000256" key="5">
    <source>
        <dbReference type="ARBA" id="ARBA00022776"/>
    </source>
</evidence>
<dbReference type="GO" id="GO:0005634">
    <property type="term" value="C:nucleus"/>
    <property type="evidence" value="ECO:0007669"/>
    <property type="project" value="UniProtKB-SubCell"/>
</dbReference>
<evidence type="ECO:0000256" key="3">
    <source>
        <dbReference type="ARBA" id="ARBA00022454"/>
    </source>
</evidence>
<keyword evidence="6" id="KW-0995">Kinetochore</keyword>
<dbReference type="PANTHER" id="PTHR15459">
    <property type="entry name" value="POLYAMINE-MODULATED FACTOR 1"/>
    <property type="match status" value="1"/>
</dbReference>
<dbReference type="GO" id="GO:0007059">
    <property type="term" value="P:chromosome segregation"/>
    <property type="evidence" value="ECO:0007669"/>
    <property type="project" value="TreeGrafter"/>
</dbReference>
<dbReference type="GO" id="GO:0051301">
    <property type="term" value="P:cell division"/>
    <property type="evidence" value="ECO:0007669"/>
    <property type="project" value="UniProtKB-KW"/>
</dbReference>
<evidence type="ECO:0000256" key="7">
    <source>
        <dbReference type="ARBA" id="ARBA00023242"/>
    </source>
</evidence>
<reference evidence="10" key="1">
    <citation type="submission" date="2019-09" db="EMBL/GenBank/DDBJ databases">
        <title>Bird 10,000 Genomes (B10K) Project - Family phase.</title>
        <authorList>
            <person name="Zhang G."/>
        </authorList>
    </citation>
    <scope>NUCLEOTIDE SEQUENCE</scope>
    <source>
        <strain evidence="10">B10K-DU-001-30</strain>
        <tissue evidence="10">Muscle</tissue>
    </source>
</reference>
<evidence type="ECO:0000256" key="4">
    <source>
        <dbReference type="ARBA" id="ARBA00022618"/>
    </source>
</evidence>
<gene>
    <name evidence="10" type="primary">Pmf1</name>
    <name evidence="10" type="ORF">RAMSUL_R06801</name>
</gene>
<feature type="non-terminal residue" evidence="10">
    <location>
        <position position="108"/>
    </location>
</feature>
<evidence type="ECO:0000313" key="10">
    <source>
        <dbReference type="EMBL" id="NXP76791.1"/>
    </source>
</evidence>
<keyword evidence="11" id="KW-1185">Reference proteome</keyword>
<comment type="subcellular location">
    <subcellularLocation>
        <location evidence="2">Chromosome</location>
        <location evidence="2">Centromere</location>
        <location evidence="2">Kinetochore</location>
    </subcellularLocation>
    <subcellularLocation>
        <location evidence="1">Nucleus</location>
    </subcellularLocation>
</comment>
<evidence type="ECO:0000256" key="8">
    <source>
        <dbReference type="ARBA" id="ARBA00023306"/>
    </source>
</evidence>
<feature type="non-terminal residue" evidence="10">
    <location>
        <position position="1"/>
    </location>
</feature>
<evidence type="ECO:0000256" key="2">
    <source>
        <dbReference type="ARBA" id="ARBA00004629"/>
    </source>
</evidence>
<evidence type="ECO:0000313" key="11">
    <source>
        <dbReference type="Proteomes" id="UP000611227"/>
    </source>
</evidence>
<dbReference type="GO" id="GO:0000444">
    <property type="term" value="C:MIS12/MIND type complex"/>
    <property type="evidence" value="ECO:0007669"/>
    <property type="project" value="InterPro"/>
</dbReference>
<protein>
    <submittedName>
        <fullName evidence="10">PMF1 factor</fullName>
    </submittedName>
</protein>
<keyword evidence="8" id="KW-0131">Cell cycle</keyword>
<dbReference type="Proteomes" id="UP000611227">
    <property type="component" value="Unassembled WGS sequence"/>
</dbReference>
<organism evidence="10 11">
    <name type="scientific">Ramphastos sulfuratus</name>
    <dbReference type="NCBI Taxonomy" id="322582"/>
    <lineage>
        <taxon>Eukaryota</taxon>
        <taxon>Metazoa</taxon>
        <taxon>Chordata</taxon>
        <taxon>Craniata</taxon>
        <taxon>Vertebrata</taxon>
        <taxon>Euteleostomi</taxon>
        <taxon>Archelosauria</taxon>
        <taxon>Archosauria</taxon>
        <taxon>Dinosauria</taxon>
        <taxon>Saurischia</taxon>
        <taxon>Theropoda</taxon>
        <taxon>Coelurosauria</taxon>
        <taxon>Aves</taxon>
        <taxon>Neognathae</taxon>
        <taxon>Neoaves</taxon>
        <taxon>Telluraves</taxon>
        <taxon>Coraciimorphae</taxon>
        <taxon>Piciformes</taxon>
        <taxon>Ramphastidae</taxon>
        <taxon>Ramphastos</taxon>
    </lineage>
</organism>
<name>A0A852CAP8_9PICI</name>
<evidence type="ECO:0000256" key="9">
    <source>
        <dbReference type="ARBA" id="ARBA00023328"/>
    </source>
</evidence>
<accession>A0A852CAP8</accession>
<sequence length="108" mass="12176">AGSDGGPGEAAVPTRAQLFDTVVDTVLEKLVAAGSYERFANCYRCFYKLQPEMTKSIYEQFIFQLQASIKEEIQEVKQEGKLEMLFDTLDRLVEEAKEQQEPAWYGGG</sequence>
<comment type="caution">
    <text evidence="10">The sequence shown here is derived from an EMBL/GenBank/DDBJ whole genome shotgun (WGS) entry which is preliminary data.</text>
</comment>
<evidence type="ECO:0000256" key="6">
    <source>
        <dbReference type="ARBA" id="ARBA00022838"/>
    </source>
</evidence>
<dbReference type="Pfam" id="PF03980">
    <property type="entry name" value="Nnf1"/>
    <property type="match status" value="1"/>
</dbReference>
<dbReference type="InterPro" id="IPR007128">
    <property type="entry name" value="PMF1/Nnf1"/>
</dbReference>
<dbReference type="EMBL" id="WBNM01024794">
    <property type="protein sequence ID" value="NXP76791.1"/>
    <property type="molecule type" value="Genomic_DNA"/>
</dbReference>
<keyword evidence="7" id="KW-0539">Nucleus</keyword>
<keyword evidence="5" id="KW-0498">Mitosis</keyword>
<proteinExistence type="predicted"/>
<dbReference type="AlphaFoldDB" id="A0A852CAP8"/>
<evidence type="ECO:0000256" key="1">
    <source>
        <dbReference type="ARBA" id="ARBA00004123"/>
    </source>
</evidence>
<keyword evidence="3" id="KW-0158">Chromosome</keyword>
<keyword evidence="4" id="KW-0132">Cell division</keyword>
<keyword evidence="9" id="KW-0137">Centromere</keyword>